<dbReference type="EMBL" id="JAGFBS010000012">
    <property type="protein sequence ID" value="KAG6376120.1"/>
    <property type="molecule type" value="Genomic_DNA"/>
</dbReference>
<dbReference type="OrthoDB" id="2504561at2759"/>
<dbReference type="Proteomes" id="UP000683000">
    <property type="component" value="Unassembled WGS sequence"/>
</dbReference>
<name>A0A8I2YPQ1_9AGAM</name>
<accession>A0A8I2YPQ1</accession>
<evidence type="ECO:0000313" key="2">
    <source>
        <dbReference type="Proteomes" id="UP000683000"/>
    </source>
</evidence>
<keyword evidence="2" id="KW-1185">Reference proteome</keyword>
<protein>
    <submittedName>
        <fullName evidence="1">Uncharacterized protein</fullName>
    </submittedName>
</protein>
<gene>
    <name evidence="1" type="ORF">JVT61DRAFT_2092</name>
</gene>
<dbReference type="AlphaFoldDB" id="A0A8I2YPQ1"/>
<organism evidence="1 2">
    <name type="scientific">Boletus reticuloceps</name>
    <dbReference type="NCBI Taxonomy" id="495285"/>
    <lineage>
        <taxon>Eukaryota</taxon>
        <taxon>Fungi</taxon>
        <taxon>Dikarya</taxon>
        <taxon>Basidiomycota</taxon>
        <taxon>Agaricomycotina</taxon>
        <taxon>Agaricomycetes</taxon>
        <taxon>Agaricomycetidae</taxon>
        <taxon>Boletales</taxon>
        <taxon>Boletineae</taxon>
        <taxon>Boletaceae</taxon>
        <taxon>Boletoideae</taxon>
        <taxon>Boletus</taxon>
    </lineage>
</organism>
<reference evidence="1" key="1">
    <citation type="submission" date="2021-03" db="EMBL/GenBank/DDBJ databases">
        <title>Evolutionary innovations through gain and loss of genes in the ectomycorrhizal Boletales.</title>
        <authorList>
            <person name="Wu G."/>
            <person name="Miyauchi S."/>
            <person name="Morin E."/>
            <person name="Yang Z.-L."/>
            <person name="Xu J."/>
            <person name="Martin F.M."/>
        </authorList>
    </citation>
    <scope>NUCLEOTIDE SEQUENCE</scope>
    <source>
        <strain evidence="1">BR01</strain>
    </source>
</reference>
<evidence type="ECO:0000313" key="1">
    <source>
        <dbReference type="EMBL" id="KAG6376120.1"/>
    </source>
</evidence>
<comment type="caution">
    <text evidence="1">The sequence shown here is derived from an EMBL/GenBank/DDBJ whole genome shotgun (WGS) entry which is preliminary data.</text>
</comment>
<sequence>MDHRPGTPPPVHHVLRPHHIDLIAIFLLVFKEFRDNLPPNFLLCIYRFLLFEVSEVGASSARLHTHLIRSGCTTENPPRDSLDTTIRTRHRVPQCPEPPYGFRRSGKTKLSSAPSYLIKSPQAKPTHERRPVDQLFPQFVAYTDQATPMI</sequence>
<proteinExistence type="predicted"/>